<proteinExistence type="inferred from homology"/>
<dbReference type="InterPro" id="IPR003676">
    <property type="entry name" value="SAUR_fam"/>
</dbReference>
<evidence type="ECO:0000313" key="3">
    <source>
        <dbReference type="Proteomes" id="UP000222542"/>
    </source>
</evidence>
<gene>
    <name evidence="2" type="ORF">T459_27335</name>
</gene>
<dbReference type="Proteomes" id="UP000222542">
    <property type="component" value="Unassembled WGS sequence"/>
</dbReference>
<dbReference type="STRING" id="4072.A0A2G2YDL9"/>
<accession>A0A2G2YDL9</accession>
<dbReference type="AlphaFoldDB" id="A0A2G2YDL9"/>
<dbReference type="GO" id="GO:0009733">
    <property type="term" value="P:response to auxin"/>
    <property type="evidence" value="ECO:0007669"/>
    <property type="project" value="InterPro"/>
</dbReference>
<protein>
    <submittedName>
        <fullName evidence="2">Auxin-responsive protein SAUR20</fullName>
    </submittedName>
</protein>
<evidence type="ECO:0000313" key="2">
    <source>
        <dbReference type="EMBL" id="PHT67848.1"/>
    </source>
</evidence>
<keyword evidence="3" id="KW-1185">Reference proteome</keyword>
<organism evidence="2 3">
    <name type="scientific">Capsicum annuum</name>
    <name type="common">Capsicum pepper</name>
    <dbReference type="NCBI Taxonomy" id="4072"/>
    <lineage>
        <taxon>Eukaryota</taxon>
        <taxon>Viridiplantae</taxon>
        <taxon>Streptophyta</taxon>
        <taxon>Embryophyta</taxon>
        <taxon>Tracheophyta</taxon>
        <taxon>Spermatophyta</taxon>
        <taxon>Magnoliopsida</taxon>
        <taxon>eudicotyledons</taxon>
        <taxon>Gunneridae</taxon>
        <taxon>Pentapetalae</taxon>
        <taxon>asterids</taxon>
        <taxon>lamiids</taxon>
        <taxon>Solanales</taxon>
        <taxon>Solanaceae</taxon>
        <taxon>Solanoideae</taxon>
        <taxon>Capsiceae</taxon>
        <taxon>Capsicum</taxon>
    </lineage>
</organism>
<reference evidence="2 3" key="1">
    <citation type="journal article" date="2014" name="Nat. Genet.">
        <title>Genome sequence of the hot pepper provides insights into the evolution of pungency in Capsicum species.</title>
        <authorList>
            <person name="Kim S."/>
            <person name="Park M."/>
            <person name="Yeom S.I."/>
            <person name="Kim Y.M."/>
            <person name="Lee J.M."/>
            <person name="Lee H.A."/>
            <person name="Seo E."/>
            <person name="Choi J."/>
            <person name="Cheong K."/>
            <person name="Kim K.T."/>
            <person name="Jung K."/>
            <person name="Lee G.W."/>
            <person name="Oh S.K."/>
            <person name="Bae C."/>
            <person name="Kim S.B."/>
            <person name="Lee H.Y."/>
            <person name="Kim S.Y."/>
            <person name="Kim M.S."/>
            <person name="Kang B.C."/>
            <person name="Jo Y.D."/>
            <person name="Yang H.B."/>
            <person name="Jeong H.J."/>
            <person name="Kang W.H."/>
            <person name="Kwon J.K."/>
            <person name="Shin C."/>
            <person name="Lim J.Y."/>
            <person name="Park J.H."/>
            <person name="Huh J.H."/>
            <person name="Kim J.S."/>
            <person name="Kim B.D."/>
            <person name="Cohen O."/>
            <person name="Paran I."/>
            <person name="Suh M.C."/>
            <person name="Lee S.B."/>
            <person name="Kim Y.K."/>
            <person name="Shin Y."/>
            <person name="Noh S.J."/>
            <person name="Park J."/>
            <person name="Seo Y.S."/>
            <person name="Kwon S.Y."/>
            <person name="Kim H.A."/>
            <person name="Park J.M."/>
            <person name="Kim H.J."/>
            <person name="Choi S.B."/>
            <person name="Bosland P.W."/>
            <person name="Reeves G."/>
            <person name="Jo S.H."/>
            <person name="Lee B.W."/>
            <person name="Cho H.T."/>
            <person name="Choi H.S."/>
            <person name="Lee M.S."/>
            <person name="Yu Y."/>
            <person name="Do Choi Y."/>
            <person name="Park B.S."/>
            <person name="van Deynze A."/>
            <person name="Ashrafi H."/>
            <person name="Hill T."/>
            <person name="Kim W.T."/>
            <person name="Pai H.S."/>
            <person name="Ahn H.K."/>
            <person name="Yeam I."/>
            <person name="Giovannoni J.J."/>
            <person name="Rose J.K."/>
            <person name="Sorensen I."/>
            <person name="Lee S.J."/>
            <person name="Kim R.W."/>
            <person name="Choi I.Y."/>
            <person name="Choi B.S."/>
            <person name="Lim J.S."/>
            <person name="Lee Y.H."/>
            <person name="Choi D."/>
        </authorList>
    </citation>
    <scope>NUCLEOTIDE SEQUENCE [LARGE SCALE GENOMIC DNA]</scope>
    <source>
        <strain evidence="3">cv. CM334</strain>
    </source>
</reference>
<comment type="caution">
    <text evidence="2">The sequence shown here is derived from an EMBL/GenBank/DDBJ whole genome shotgun (WGS) entry which is preliminary data.</text>
</comment>
<sequence length="81" mass="9037">MGILTRSSTSGGVLKGYCVVYIGENQMKRVVVPVSYLNQPSFQNLLAQAEEEFGFDHPIGGLTVHCKEDVFIDLTCFLRRL</sequence>
<dbReference type="OMA" id="TILCTED"/>
<name>A0A2G2YDL9_CAPAN</name>
<dbReference type="PANTHER" id="PTHR31929">
    <property type="entry name" value="SAUR-LIKE AUXIN-RESPONSIVE PROTEIN FAMILY-RELATED"/>
    <property type="match status" value="1"/>
</dbReference>
<dbReference type="Pfam" id="PF02519">
    <property type="entry name" value="Auxin_inducible"/>
    <property type="match status" value="1"/>
</dbReference>
<dbReference type="EMBL" id="AYRZ02000011">
    <property type="protein sequence ID" value="PHT67848.1"/>
    <property type="molecule type" value="Genomic_DNA"/>
</dbReference>
<dbReference type="Gramene" id="PHT67848">
    <property type="protein sequence ID" value="PHT67848"/>
    <property type="gene ID" value="T459_27335"/>
</dbReference>
<evidence type="ECO:0000256" key="1">
    <source>
        <dbReference type="ARBA" id="ARBA00006974"/>
    </source>
</evidence>
<reference evidence="2 3" key="2">
    <citation type="journal article" date="2017" name="Genome Biol.">
        <title>New reference genome sequences of hot pepper reveal the massive evolution of plant disease-resistance genes by retroduplication.</title>
        <authorList>
            <person name="Kim S."/>
            <person name="Park J."/>
            <person name="Yeom S.I."/>
            <person name="Kim Y.M."/>
            <person name="Seo E."/>
            <person name="Kim K.T."/>
            <person name="Kim M.S."/>
            <person name="Lee J.M."/>
            <person name="Cheong K."/>
            <person name="Shin H.S."/>
            <person name="Kim S.B."/>
            <person name="Han K."/>
            <person name="Lee J."/>
            <person name="Park M."/>
            <person name="Lee H.A."/>
            <person name="Lee H.Y."/>
            <person name="Lee Y."/>
            <person name="Oh S."/>
            <person name="Lee J.H."/>
            <person name="Choi E."/>
            <person name="Choi E."/>
            <person name="Lee S.E."/>
            <person name="Jeon J."/>
            <person name="Kim H."/>
            <person name="Choi G."/>
            <person name="Song H."/>
            <person name="Lee J."/>
            <person name="Lee S.C."/>
            <person name="Kwon J.K."/>
            <person name="Lee H.Y."/>
            <person name="Koo N."/>
            <person name="Hong Y."/>
            <person name="Kim R.W."/>
            <person name="Kang W.H."/>
            <person name="Huh J.H."/>
            <person name="Kang B.C."/>
            <person name="Yang T.J."/>
            <person name="Lee Y.H."/>
            <person name="Bennetzen J.L."/>
            <person name="Choi D."/>
        </authorList>
    </citation>
    <scope>NUCLEOTIDE SEQUENCE [LARGE SCALE GENOMIC DNA]</scope>
    <source>
        <strain evidence="3">cv. CM334</strain>
    </source>
</reference>
<comment type="similarity">
    <text evidence="1">Belongs to the ARG7 family.</text>
</comment>